<keyword evidence="7 12" id="KW-0648">Protein biosynthesis</keyword>
<keyword evidence="8 12" id="KW-0175">Coiled coil</keyword>
<evidence type="ECO:0000256" key="10">
    <source>
        <dbReference type="ARBA" id="ARBA00047552"/>
    </source>
</evidence>
<feature type="short sequence motif" description="'HIGH' region" evidence="12">
    <location>
        <begin position="50"/>
        <end position="60"/>
    </location>
</feature>
<dbReference type="PRINTS" id="PR00986">
    <property type="entry name" value="TRNASYNTHVAL"/>
</dbReference>
<keyword evidence="6 12" id="KW-0067">ATP-binding</keyword>
<comment type="caution">
    <text evidence="12">Lacks conserved residue(s) required for the propagation of feature annotation.</text>
</comment>
<dbReference type="GO" id="GO:0005829">
    <property type="term" value="C:cytosol"/>
    <property type="evidence" value="ECO:0007669"/>
    <property type="project" value="TreeGrafter"/>
</dbReference>
<evidence type="ECO:0000256" key="11">
    <source>
        <dbReference type="ARBA" id="ARBA00060830"/>
    </source>
</evidence>
<evidence type="ECO:0000256" key="1">
    <source>
        <dbReference type="ARBA" id="ARBA00004496"/>
    </source>
</evidence>
<dbReference type="Gene3D" id="1.10.730.10">
    <property type="entry name" value="Isoleucyl-tRNA Synthetase, Domain 1"/>
    <property type="match status" value="2"/>
</dbReference>
<dbReference type="HAMAP" id="MF_02004">
    <property type="entry name" value="Val_tRNA_synth_type1"/>
    <property type="match status" value="1"/>
</dbReference>
<dbReference type="InterPro" id="IPR013155">
    <property type="entry name" value="M/V/L/I-tRNA-synth_anticd-bd"/>
</dbReference>
<dbReference type="InterPro" id="IPR002303">
    <property type="entry name" value="Valyl-tRNA_ligase"/>
</dbReference>
<evidence type="ECO:0000256" key="9">
    <source>
        <dbReference type="ARBA" id="ARBA00023146"/>
    </source>
</evidence>
<proteinExistence type="inferred from homology"/>
<dbReference type="Pfam" id="PF08264">
    <property type="entry name" value="Anticodon_1"/>
    <property type="match status" value="1"/>
</dbReference>
<dbReference type="SUPFAM" id="SSF46589">
    <property type="entry name" value="tRNA-binding arm"/>
    <property type="match status" value="1"/>
</dbReference>
<evidence type="ECO:0000256" key="12">
    <source>
        <dbReference type="HAMAP-Rule" id="MF_02004"/>
    </source>
</evidence>
<dbReference type="PANTHER" id="PTHR11946:SF93">
    <property type="entry name" value="VALINE--TRNA LIGASE, CHLOROPLASTIC_MITOCHONDRIAL 2"/>
    <property type="match status" value="1"/>
</dbReference>
<keyword evidence="4 12" id="KW-0436">Ligase</keyword>
<comment type="similarity">
    <text evidence="11 12">Belongs to the class-I aminoacyl-tRNA synthetase family. ValS type 1 subfamily.</text>
</comment>
<dbReference type="GO" id="GO:0006438">
    <property type="term" value="P:valyl-tRNA aminoacylation"/>
    <property type="evidence" value="ECO:0007669"/>
    <property type="project" value="UniProtKB-UniRule"/>
</dbReference>
<dbReference type="InterPro" id="IPR033705">
    <property type="entry name" value="Anticodon_Ia_Val"/>
</dbReference>
<dbReference type="FunFam" id="3.40.50.620:FF:000032">
    <property type="entry name" value="Valine--tRNA ligase"/>
    <property type="match status" value="1"/>
</dbReference>
<dbReference type="Gene3D" id="1.10.287.380">
    <property type="entry name" value="Valyl-tRNA synthetase, C-terminal domain"/>
    <property type="match status" value="1"/>
</dbReference>
<evidence type="ECO:0000313" key="16">
    <source>
        <dbReference type="EMBL" id="QDU91047.1"/>
    </source>
</evidence>
<dbReference type="RefSeq" id="WP_145290745.1">
    <property type="nucleotide sequence ID" value="NZ_CP036291.1"/>
</dbReference>
<dbReference type="InterPro" id="IPR014729">
    <property type="entry name" value="Rossmann-like_a/b/a_fold"/>
</dbReference>
<dbReference type="InterPro" id="IPR002300">
    <property type="entry name" value="aa-tRNA-synth_Ia"/>
</dbReference>
<dbReference type="InterPro" id="IPR009080">
    <property type="entry name" value="tRNAsynth_Ia_anticodon-bd"/>
</dbReference>
<protein>
    <recommendedName>
        <fullName evidence="12">Valine--tRNA ligase</fullName>
        <ecNumber evidence="12">6.1.1.9</ecNumber>
    </recommendedName>
    <alternativeName>
        <fullName evidence="12">Valyl-tRNA synthetase</fullName>
        <shortName evidence="12">ValRS</shortName>
    </alternativeName>
</protein>
<comment type="domain">
    <text evidence="12">ValRS has two distinct active sites: one for aminoacylation and one for editing. The misactivated threonine is translocated from the active site to the editing site.</text>
</comment>
<dbReference type="InterPro" id="IPR009008">
    <property type="entry name" value="Val/Leu/Ile-tRNA-synth_edit"/>
</dbReference>
<feature type="domain" description="Valyl-tRNA synthetase tRNA-binding arm" evidence="15">
    <location>
        <begin position="972"/>
        <end position="1037"/>
    </location>
</feature>
<evidence type="ECO:0000259" key="13">
    <source>
        <dbReference type="Pfam" id="PF00133"/>
    </source>
</evidence>
<comment type="domain">
    <text evidence="12">The C-terminal coiled-coil domain is crucial for aminoacylation activity.</text>
</comment>
<name>A0A518DHU0_9BACT</name>
<evidence type="ECO:0000256" key="7">
    <source>
        <dbReference type="ARBA" id="ARBA00022917"/>
    </source>
</evidence>
<dbReference type="SUPFAM" id="SSF50677">
    <property type="entry name" value="ValRS/IleRS/LeuRS editing domain"/>
    <property type="match status" value="1"/>
</dbReference>
<reference evidence="16 17" key="1">
    <citation type="submission" date="2019-02" db="EMBL/GenBank/DDBJ databases">
        <title>Deep-cultivation of Planctomycetes and their phenomic and genomic characterization uncovers novel biology.</title>
        <authorList>
            <person name="Wiegand S."/>
            <person name="Jogler M."/>
            <person name="Boedeker C."/>
            <person name="Pinto D."/>
            <person name="Vollmers J."/>
            <person name="Rivas-Marin E."/>
            <person name="Kohn T."/>
            <person name="Peeters S.H."/>
            <person name="Heuer A."/>
            <person name="Rast P."/>
            <person name="Oberbeckmann S."/>
            <person name="Bunk B."/>
            <person name="Jeske O."/>
            <person name="Meyerdierks A."/>
            <person name="Storesund J.E."/>
            <person name="Kallscheuer N."/>
            <person name="Luecker S."/>
            <person name="Lage O.M."/>
            <person name="Pohl T."/>
            <person name="Merkel B.J."/>
            <person name="Hornburger P."/>
            <person name="Mueller R.-W."/>
            <person name="Bruemmer F."/>
            <person name="Labrenz M."/>
            <person name="Spormann A.M."/>
            <person name="Op den Camp H."/>
            <person name="Overmann J."/>
            <person name="Amann R."/>
            <person name="Jetten M.S.M."/>
            <person name="Mascher T."/>
            <person name="Medema M.H."/>
            <person name="Devos D.P."/>
            <person name="Kaster A.-K."/>
            <person name="Ovreas L."/>
            <person name="Rohde M."/>
            <person name="Galperin M.Y."/>
            <person name="Jogler C."/>
        </authorList>
    </citation>
    <scope>NUCLEOTIDE SEQUENCE [LARGE SCALE GENOMIC DNA]</scope>
    <source>
        <strain evidence="16 17">Pla175</strain>
    </source>
</reference>
<evidence type="ECO:0000256" key="2">
    <source>
        <dbReference type="ARBA" id="ARBA00011245"/>
    </source>
</evidence>
<accession>A0A518DHU0</accession>
<evidence type="ECO:0000256" key="6">
    <source>
        <dbReference type="ARBA" id="ARBA00022840"/>
    </source>
</evidence>
<keyword evidence="3 12" id="KW-0963">Cytoplasm</keyword>
<dbReference type="GO" id="GO:0004832">
    <property type="term" value="F:valine-tRNA ligase activity"/>
    <property type="evidence" value="ECO:0007669"/>
    <property type="project" value="UniProtKB-UniRule"/>
</dbReference>
<comment type="subunit">
    <text evidence="2 12">Monomer.</text>
</comment>
<feature type="binding site" evidence="12">
    <location>
        <position position="626"/>
    </location>
    <ligand>
        <name>ATP</name>
        <dbReference type="ChEBI" id="CHEBI:30616"/>
    </ligand>
</feature>
<dbReference type="Pfam" id="PF00133">
    <property type="entry name" value="tRNA-synt_1"/>
    <property type="match status" value="1"/>
</dbReference>
<dbReference type="Proteomes" id="UP000317429">
    <property type="component" value="Chromosome"/>
</dbReference>
<dbReference type="PROSITE" id="PS00178">
    <property type="entry name" value="AA_TRNA_LIGASE_I"/>
    <property type="match status" value="1"/>
</dbReference>
<dbReference type="AlphaFoldDB" id="A0A518DHU0"/>
<evidence type="ECO:0000256" key="3">
    <source>
        <dbReference type="ARBA" id="ARBA00022490"/>
    </source>
</evidence>
<keyword evidence="5 12" id="KW-0547">Nucleotide-binding</keyword>
<keyword evidence="17" id="KW-1185">Reference proteome</keyword>
<dbReference type="PANTHER" id="PTHR11946">
    <property type="entry name" value="VALYL-TRNA SYNTHETASES"/>
    <property type="match status" value="1"/>
</dbReference>
<gene>
    <name evidence="12 16" type="primary">valS</name>
    <name evidence="16" type="ORF">Pla175_44640</name>
</gene>
<dbReference type="Gene3D" id="3.40.50.620">
    <property type="entry name" value="HUPs"/>
    <property type="match status" value="2"/>
</dbReference>
<comment type="catalytic activity">
    <reaction evidence="10 12">
        <text>tRNA(Val) + L-valine + ATP = L-valyl-tRNA(Val) + AMP + diphosphate</text>
        <dbReference type="Rhea" id="RHEA:10704"/>
        <dbReference type="Rhea" id="RHEA-COMP:9672"/>
        <dbReference type="Rhea" id="RHEA-COMP:9708"/>
        <dbReference type="ChEBI" id="CHEBI:30616"/>
        <dbReference type="ChEBI" id="CHEBI:33019"/>
        <dbReference type="ChEBI" id="CHEBI:57762"/>
        <dbReference type="ChEBI" id="CHEBI:78442"/>
        <dbReference type="ChEBI" id="CHEBI:78537"/>
        <dbReference type="ChEBI" id="CHEBI:456215"/>
        <dbReference type="EC" id="6.1.1.9"/>
    </reaction>
</comment>
<keyword evidence="9 12" id="KW-0030">Aminoacyl-tRNA synthetase</keyword>
<evidence type="ECO:0000313" key="17">
    <source>
        <dbReference type="Proteomes" id="UP000317429"/>
    </source>
</evidence>
<evidence type="ECO:0000259" key="14">
    <source>
        <dbReference type="Pfam" id="PF08264"/>
    </source>
</evidence>
<dbReference type="InterPro" id="IPR037118">
    <property type="entry name" value="Val-tRNA_synth_C_sf"/>
</dbReference>
<comment type="function">
    <text evidence="12">Catalyzes the attachment of valine to tRNA(Val). As ValRS can inadvertently accommodate and process structurally similar amino acids such as threonine, to avoid such errors, it has a 'posttransfer' editing activity that hydrolyzes mischarged Thr-tRNA(Val) in a tRNA-dependent manner.</text>
</comment>
<dbReference type="OrthoDB" id="9810365at2"/>
<dbReference type="InterPro" id="IPR001412">
    <property type="entry name" value="aa-tRNA-synth_I_CS"/>
</dbReference>
<evidence type="ECO:0000256" key="4">
    <source>
        <dbReference type="ARBA" id="ARBA00022598"/>
    </source>
</evidence>
<evidence type="ECO:0000259" key="15">
    <source>
        <dbReference type="Pfam" id="PF10458"/>
    </source>
</evidence>
<dbReference type="Pfam" id="PF10458">
    <property type="entry name" value="Val_tRNA-synt_C"/>
    <property type="match status" value="1"/>
</dbReference>
<dbReference type="GO" id="GO:0002161">
    <property type="term" value="F:aminoacyl-tRNA deacylase activity"/>
    <property type="evidence" value="ECO:0007669"/>
    <property type="project" value="InterPro"/>
</dbReference>
<dbReference type="SUPFAM" id="SSF47323">
    <property type="entry name" value="Anticodon-binding domain of a subclass of class I aminoacyl-tRNA synthetases"/>
    <property type="match status" value="1"/>
</dbReference>
<feature type="domain" description="Methionyl/Valyl/Leucyl/Isoleucyl-tRNA synthetase anticodon-binding" evidence="14">
    <location>
        <begin position="757"/>
        <end position="912"/>
    </location>
</feature>
<dbReference type="EMBL" id="CP036291">
    <property type="protein sequence ID" value="QDU91047.1"/>
    <property type="molecule type" value="Genomic_DNA"/>
</dbReference>
<feature type="domain" description="Aminoacyl-tRNA synthetase class Ia" evidence="13">
    <location>
        <begin position="21"/>
        <end position="662"/>
    </location>
</feature>
<dbReference type="CDD" id="cd00817">
    <property type="entry name" value="ValRS_core"/>
    <property type="match status" value="1"/>
</dbReference>
<sequence>MPTTDFKALPAQYDHTAAQTKWYAFWEERGYFHPDPKSKKPPFSIVIPPPNVTGALHLGHALNNTLQDVLCRMKRMQGFNVLWQPGTDHAGIATQAVVERRLLAEEKLSRHDLGREGLVERIWKWKEQYEARIIGQLKQLGCSCDWQRVRFTLDDQCARAVRETFFKLFADGKVYRGKRLVNWDTFLQTAVSDDEVFHEETKGFFWRFRYPVIDAKPGEPTHVEIATTRPETMLGDTAVAVHPDPAKALDAVEAELKEKLAAAPVKEKAPIETHLKAIVDRRKSHLPLLLKLRDMAARGVMLELPLTDRKIPLILDEWAKPELGSGCVKITPAHDPNDYEVGQRHAAIGAVNILLTDGTLNDSVPEKYRGLTMKDARKAVVADLEALGLHDPEAGVEDRLIDLAHSDRSKTPIEPYLADQWFIKMDELAQSAMDAVTDGRVKITPERYGKTYLDWLSEKRDWPVGRQLWWGHRIPVWKVSRESYSLEWEGVELNVQMIGERHPTVPISIQVVGETALVATSDDYHSIEARSVTSALEELGFNREDDVLDTWFSSALWPHSTLGWPDDTPELEAFYPTSVLITSRDIITLWVARMVLMGLYNTGKVPFPQVYIHPKILDGFGETMSKSKGNGVDPLDVIERFGADALRFGLAYLTTETQDVRLPVEFVCPHCEAAIPQTKKNRVLPRVECPKCHEEFSTQWAEKPADTALPRGAVTSERFELGRNFATKLWNASRFALINLEGYKPAPVKPLELLVEDRWLLSRLAAVTGEVSEALEAFRFADAARALYDFAWNDFCSFYLEMTKARFADDAQKPVAQRVLAHTLDALLRLLHPMMPFLTEEVWGLLGEAAPLRGLTSPAQAGESVCVASWPTVDAEHIDPTIEQQFAVFQAVLGAVREARQGQNIPNKEPVEFAVRCDAASAKLLEPMQPYFTQMARATGTTFGPDAEAPSVSASKTLPGLEVYVDIARFIDVGAERERLDKEQQKLAGFLKGIEAKLANEKFVAGAPAEVVQQQRDKMAEVRGQLDAIEAAQAKLKG</sequence>
<dbReference type="SUPFAM" id="SSF52374">
    <property type="entry name" value="Nucleotidylyl transferase"/>
    <property type="match status" value="1"/>
</dbReference>
<dbReference type="KEGG" id="pnd:Pla175_44640"/>
<organism evidence="16 17">
    <name type="scientific">Pirellulimonas nuda</name>
    <dbReference type="NCBI Taxonomy" id="2528009"/>
    <lineage>
        <taxon>Bacteria</taxon>
        <taxon>Pseudomonadati</taxon>
        <taxon>Planctomycetota</taxon>
        <taxon>Planctomycetia</taxon>
        <taxon>Pirellulales</taxon>
        <taxon>Lacipirellulaceae</taxon>
        <taxon>Pirellulimonas</taxon>
    </lineage>
</organism>
<dbReference type="InterPro" id="IPR010978">
    <property type="entry name" value="tRNA-bd_arm"/>
</dbReference>
<evidence type="ECO:0000256" key="5">
    <source>
        <dbReference type="ARBA" id="ARBA00022741"/>
    </source>
</evidence>
<evidence type="ECO:0000256" key="8">
    <source>
        <dbReference type="ARBA" id="ARBA00023054"/>
    </source>
</evidence>
<dbReference type="CDD" id="cd07962">
    <property type="entry name" value="Anticodon_Ia_Val"/>
    <property type="match status" value="1"/>
</dbReference>
<comment type="subcellular location">
    <subcellularLocation>
        <location evidence="1 12">Cytoplasm</location>
    </subcellularLocation>
</comment>
<dbReference type="InterPro" id="IPR019499">
    <property type="entry name" value="Val-tRNA_synth_tRNA-bd"/>
</dbReference>
<dbReference type="FunFam" id="1.10.287.380:FF:000001">
    <property type="entry name" value="Valine--tRNA ligase"/>
    <property type="match status" value="1"/>
</dbReference>
<dbReference type="EC" id="6.1.1.9" evidence="12"/>
<dbReference type="GO" id="GO:0005524">
    <property type="term" value="F:ATP binding"/>
    <property type="evidence" value="ECO:0007669"/>
    <property type="project" value="UniProtKB-UniRule"/>
</dbReference>